<evidence type="ECO:0000313" key="2">
    <source>
        <dbReference type="EMBL" id="PVU88217.1"/>
    </source>
</evidence>
<sequence>MLISLLFASQIMIFGFCSEQNMGSSCFSKNKDILAKVITVPLKQYGHEIYIDIDIGNPKQPMKAKLDFQTHYSLFVDRNSDFFSDKSIFFAKEAAFKGSNYTISDAGFNTKLITTLEKKQNSKVFGCYGDSIVSIGNKVVKKHFLDVTYKYPKFPLFLPQFKEFYISSNDSKDPKSVNVGYLDFQEYESGGITNGFLGLEPRFKDTPSNGFFSNETSIMDFLGPEQMITIDMRNGKSLFSLGNAINNNENINWVYSVKNNTFEIIIDFVSIGRKSVGINTKNTTAIFNPRYRDIYIEKKTADQINYLSFQPTSKCKMDSRNVVFHAESQTISLKPESFLKSGTYSCKSNIKPIKDGYPKEKWIFGWSFNIGRAIVYDYKLSRIGFVDN</sequence>
<evidence type="ECO:0008006" key="5">
    <source>
        <dbReference type="Google" id="ProtNLM"/>
    </source>
</evidence>
<proteinExistence type="predicted"/>
<accession>A0A2T9Y979</accession>
<keyword evidence="4" id="KW-1185">Reference proteome</keyword>
<dbReference type="InterPro" id="IPR021109">
    <property type="entry name" value="Peptidase_aspartic_dom_sf"/>
</dbReference>
<name>A0A2T9Y979_9FUNG</name>
<feature type="signal peptide" evidence="1">
    <location>
        <begin position="1"/>
        <end position="19"/>
    </location>
</feature>
<evidence type="ECO:0000313" key="3">
    <source>
        <dbReference type="EMBL" id="PVU88882.1"/>
    </source>
</evidence>
<evidence type="ECO:0000313" key="4">
    <source>
        <dbReference type="Proteomes" id="UP000245699"/>
    </source>
</evidence>
<keyword evidence="1" id="KW-0732">Signal</keyword>
<evidence type="ECO:0000256" key="1">
    <source>
        <dbReference type="SAM" id="SignalP"/>
    </source>
</evidence>
<feature type="chain" id="PRO_5036052033" description="Peptidase A1 domain-containing protein" evidence="1">
    <location>
        <begin position="20"/>
        <end position="388"/>
    </location>
</feature>
<organism evidence="3 4">
    <name type="scientific">Furculomyces boomerangus</name>
    <dbReference type="NCBI Taxonomy" id="61424"/>
    <lineage>
        <taxon>Eukaryota</taxon>
        <taxon>Fungi</taxon>
        <taxon>Fungi incertae sedis</taxon>
        <taxon>Zoopagomycota</taxon>
        <taxon>Kickxellomycotina</taxon>
        <taxon>Harpellomycetes</taxon>
        <taxon>Harpellales</taxon>
        <taxon>Harpellaceae</taxon>
        <taxon>Furculomyces</taxon>
    </lineage>
</organism>
<dbReference type="Gene3D" id="2.40.70.10">
    <property type="entry name" value="Acid Proteases"/>
    <property type="match status" value="1"/>
</dbReference>
<comment type="caution">
    <text evidence="3">The sequence shown here is derived from an EMBL/GenBank/DDBJ whole genome shotgun (WGS) entry which is preliminary data.</text>
</comment>
<dbReference type="EMBL" id="MBFT01000590">
    <property type="protein sequence ID" value="PVU88882.1"/>
    <property type="molecule type" value="Genomic_DNA"/>
</dbReference>
<reference evidence="3 4" key="1">
    <citation type="journal article" date="2018" name="MBio">
        <title>Comparative Genomics Reveals the Core Gene Toolbox for the Fungus-Insect Symbiosis.</title>
        <authorList>
            <person name="Wang Y."/>
            <person name="Stata M."/>
            <person name="Wang W."/>
            <person name="Stajich J.E."/>
            <person name="White M.M."/>
            <person name="Moncalvo J.M."/>
        </authorList>
    </citation>
    <scope>NUCLEOTIDE SEQUENCE [LARGE SCALE GENOMIC DNA]</scope>
    <source>
        <strain evidence="3 4">AUS-77-4</strain>
    </source>
</reference>
<gene>
    <name evidence="3" type="ORF">BB559_005337</name>
    <name evidence="2" type="ORF">BB559_005681</name>
</gene>
<dbReference type="Proteomes" id="UP000245699">
    <property type="component" value="Unassembled WGS sequence"/>
</dbReference>
<protein>
    <recommendedName>
        <fullName evidence="5">Peptidase A1 domain-containing protein</fullName>
    </recommendedName>
</protein>
<dbReference type="AlphaFoldDB" id="A0A2T9Y979"/>
<dbReference type="EMBL" id="MBFT01000647">
    <property type="protein sequence ID" value="PVU88217.1"/>
    <property type="molecule type" value="Genomic_DNA"/>
</dbReference>
<dbReference type="SUPFAM" id="SSF50630">
    <property type="entry name" value="Acid proteases"/>
    <property type="match status" value="1"/>
</dbReference>